<feature type="region of interest" description="Disordered" evidence="1">
    <location>
        <begin position="233"/>
        <end position="269"/>
    </location>
</feature>
<gene>
    <name evidence="2" type="ORF">METZ01_LOCUS311735</name>
</gene>
<reference evidence="2" key="1">
    <citation type="submission" date="2018-05" db="EMBL/GenBank/DDBJ databases">
        <authorList>
            <person name="Lanie J.A."/>
            <person name="Ng W.-L."/>
            <person name="Kazmierczak K.M."/>
            <person name="Andrzejewski T.M."/>
            <person name="Davidsen T.M."/>
            <person name="Wayne K.J."/>
            <person name="Tettelin H."/>
            <person name="Glass J.I."/>
            <person name="Rusch D."/>
            <person name="Podicherti R."/>
            <person name="Tsui H.-C.T."/>
            <person name="Winkler M.E."/>
        </authorList>
    </citation>
    <scope>NUCLEOTIDE SEQUENCE</scope>
</reference>
<feature type="non-terminal residue" evidence="2">
    <location>
        <position position="1"/>
    </location>
</feature>
<dbReference type="AlphaFoldDB" id="A0A382NH17"/>
<sequence length="269" mass="30464">VYLRGAGFFSSSVFEAIGSSLGDFVERGGRMRLVMNVRMTQEDQGAVTNGMENWDTIVENEISRIVKDEFNAPIGRGSLMLTRLLEMGRLEIRIAKKPEGIYHEKIGIFFDGEDIDIDGGYDDLCKHDHLTFFGSVNESKTAWYKSHENIKTHWSWSEDGRSLDANETLKDFIDNWTDETPGLEVHSFPEAAKKGLLQIASETEHMIQMGLIQQPSVTRKVWIEKTKVAGRKDREVGDRSLGRAIWSPQRGKPPKGKEHQEGADIYAEM</sequence>
<evidence type="ECO:0000313" key="2">
    <source>
        <dbReference type="EMBL" id="SVC58881.1"/>
    </source>
</evidence>
<proteinExistence type="predicted"/>
<name>A0A382NH17_9ZZZZ</name>
<feature type="non-terminal residue" evidence="2">
    <location>
        <position position="269"/>
    </location>
</feature>
<protein>
    <submittedName>
        <fullName evidence="2">Uncharacterized protein</fullName>
    </submittedName>
</protein>
<dbReference type="EMBL" id="UINC01099534">
    <property type="protein sequence ID" value="SVC58881.1"/>
    <property type="molecule type" value="Genomic_DNA"/>
</dbReference>
<accession>A0A382NH17</accession>
<organism evidence="2">
    <name type="scientific">marine metagenome</name>
    <dbReference type="NCBI Taxonomy" id="408172"/>
    <lineage>
        <taxon>unclassified sequences</taxon>
        <taxon>metagenomes</taxon>
        <taxon>ecological metagenomes</taxon>
    </lineage>
</organism>
<evidence type="ECO:0000256" key="1">
    <source>
        <dbReference type="SAM" id="MobiDB-lite"/>
    </source>
</evidence>